<feature type="non-terminal residue" evidence="1">
    <location>
        <position position="1"/>
    </location>
</feature>
<name>A0A0A9WMG3_LYGHE</name>
<dbReference type="AlphaFoldDB" id="A0A0A9WMG3"/>
<protein>
    <submittedName>
        <fullName evidence="1">Amyloid-like protein 1</fullName>
    </submittedName>
</protein>
<organism evidence="1">
    <name type="scientific">Lygus hesperus</name>
    <name type="common">Western plant bug</name>
    <dbReference type="NCBI Taxonomy" id="30085"/>
    <lineage>
        <taxon>Eukaryota</taxon>
        <taxon>Metazoa</taxon>
        <taxon>Ecdysozoa</taxon>
        <taxon>Arthropoda</taxon>
        <taxon>Hexapoda</taxon>
        <taxon>Insecta</taxon>
        <taxon>Pterygota</taxon>
        <taxon>Neoptera</taxon>
        <taxon>Paraneoptera</taxon>
        <taxon>Hemiptera</taxon>
        <taxon>Heteroptera</taxon>
        <taxon>Panheteroptera</taxon>
        <taxon>Cimicomorpha</taxon>
        <taxon>Miridae</taxon>
        <taxon>Mirini</taxon>
        <taxon>Lygus</taxon>
    </lineage>
</organism>
<feature type="non-terminal residue" evidence="1">
    <location>
        <position position="151"/>
    </location>
</feature>
<proteinExistence type="predicted"/>
<reference evidence="1" key="1">
    <citation type="journal article" date="2014" name="PLoS ONE">
        <title>Transcriptome-Based Identification of ABC Transporters in the Western Tarnished Plant Bug Lygus hesperus.</title>
        <authorList>
            <person name="Hull J.J."/>
            <person name="Chaney K."/>
            <person name="Geib S.M."/>
            <person name="Fabrick J.A."/>
            <person name="Brent C.S."/>
            <person name="Walsh D."/>
            <person name="Lavine L.C."/>
        </authorList>
    </citation>
    <scope>NUCLEOTIDE SEQUENCE</scope>
</reference>
<dbReference type="PANTHER" id="PTHR47331:SF5">
    <property type="entry name" value="RIBONUCLEASE H"/>
    <property type="match status" value="1"/>
</dbReference>
<dbReference type="PANTHER" id="PTHR47331">
    <property type="entry name" value="PHD-TYPE DOMAIN-CONTAINING PROTEIN"/>
    <property type="match status" value="1"/>
</dbReference>
<dbReference type="EMBL" id="GBHO01033977">
    <property type="protein sequence ID" value="JAG09627.1"/>
    <property type="molecule type" value="Transcribed_RNA"/>
</dbReference>
<reference evidence="1" key="2">
    <citation type="submission" date="2014-07" db="EMBL/GenBank/DDBJ databases">
        <authorList>
            <person name="Hull J."/>
        </authorList>
    </citation>
    <scope>NUCLEOTIDE SEQUENCE</scope>
</reference>
<evidence type="ECO:0000313" key="1">
    <source>
        <dbReference type="EMBL" id="JAG09627.1"/>
    </source>
</evidence>
<sequence length="151" mass="17870">EKHFVDHHYRTSSGRYVVSLPFKSTQPSIVPNINRAISHFHALEAKFLKNPQLQQEYSAFMQEYLDLGHMSPANTDPSYLIPLSQDFTSNLEVPELKPERHLTLVTVNQHQEFNDFTNRFSSFTKLIRVLAYVRRFINNSRIPKRKRQKRR</sequence>
<accession>A0A0A9WMG3</accession>
<gene>
    <name evidence="1" type="primary">Aplp1</name>
    <name evidence="1" type="ORF">CM83_105874</name>
</gene>